<evidence type="ECO:0000256" key="6">
    <source>
        <dbReference type="ARBA" id="ARBA00023136"/>
    </source>
</evidence>
<dbReference type="Proteomes" id="UP000049685">
    <property type="component" value="Unassembled WGS sequence"/>
</dbReference>
<reference evidence="10" key="1">
    <citation type="submission" date="2015-01" db="EMBL/GenBank/DDBJ databases">
        <authorList>
            <person name="Aslett A.Martin."/>
            <person name="De Silva Nishadi"/>
        </authorList>
    </citation>
    <scope>NUCLEOTIDE SEQUENCE [LARGE SCALE GENOMIC DNA]</scope>
    <source>
        <strain evidence="10">UMC4404</strain>
    </source>
</reference>
<dbReference type="EMBL" id="CDNY01000024">
    <property type="protein sequence ID" value="CEN31722.1"/>
    <property type="molecule type" value="Genomic_DNA"/>
</dbReference>
<gene>
    <name evidence="9" type="primary">dedA_2</name>
    <name evidence="9" type="ORF">UMC4404_23051</name>
</gene>
<comment type="similarity">
    <text evidence="2">Belongs to the DedA family.</text>
</comment>
<dbReference type="PANTHER" id="PTHR42709">
    <property type="entry name" value="ALKALINE PHOSPHATASE LIKE PROTEIN"/>
    <property type="match status" value="1"/>
</dbReference>
<feature type="transmembrane region" description="Helical" evidence="7">
    <location>
        <begin position="12"/>
        <end position="32"/>
    </location>
</feature>
<dbReference type="RefSeq" id="WP_057559143.1">
    <property type="nucleotide sequence ID" value="NZ_CDNY01000024.1"/>
</dbReference>
<evidence type="ECO:0000313" key="9">
    <source>
        <dbReference type="EMBL" id="CEN31722.1"/>
    </source>
</evidence>
<evidence type="ECO:0000313" key="10">
    <source>
        <dbReference type="Proteomes" id="UP000049685"/>
    </source>
</evidence>
<evidence type="ECO:0000256" key="2">
    <source>
        <dbReference type="ARBA" id="ARBA00010792"/>
    </source>
</evidence>
<feature type="transmembrane region" description="Helical" evidence="7">
    <location>
        <begin position="52"/>
        <end position="73"/>
    </location>
</feature>
<dbReference type="AlphaFoldDB" id="A0A9P1P8U6"/>
<feature type="transmembrane region" description="Helical" evidence="7">
    <location>
        <begin position="135"/>
        <end position="161"/>
    </location>
</feature>
<evidence type="ECO:0000256" key="4">
    <source>
        <dbReference type="ARBA" id="ARBA00022692"/>
    </source>
</evidence>
<evidence type="ECO:0000256" key="1">
    <source>
        <dbReference type="ARBA" id="ARBA00004651"/>
    </source>
</evidence>
<evidence type="ECO:0000256" key="7">
    <source>
        <dbReference type="SAM" id="Phobius"/>
    </source>
</evidence>
<evidence type="ECO:0000256" key="3">
    <source>
        <dbReference type="ARBA" id="ARBA00022475"/>
    </source>
</evidence>
<organism evidence="9 10">
    <name type="scientific">Paraclostridium sordellii</name>
    <name type="common">Clostridium sordellii</name>
    <dbReference type="NCBI Taxonomy" id="1505"/>
    <lineage>
        <taxon>Bacteria</taxon>
        <taxon>Bacillati</taxon>
        <taxon>Bacillota</taxon>
        <taxon>Clostridia</taxon>
        <taxon>Peptostreptococcales</taxon>
        <taxon>Peptostreptococcaceae</taxon>
        <taxon>Paraclostridium</taxon>
    </lineage>
</organism>
<keyword evidence="5 7" id="KW-1133">Transmembrane helix</keyword>
<dbReference type="InterPro" id="IPR051311">
    <property type="entry name" value="DedA_domain"/>
</dbReference>
<dbReference type="Pfam" id="PF09335">
    <property type="entry name" value="VTT_dom"/>
    <property type="match status" value="1"/>
</dbReference>
<evidence type="ECO:0000259" key="8">
    <source>
        <dbReference type="Pfam" id="PF09335"/>
    </source>
</evidence>
<keyword evidence="6 7" id="KW-0472">Membrane</keyword>
<keyword evidence="3" id="KW-1003">Cell membrane</keyword>
<sequence>MDLKLFIEQFMINYGLISIFLVVALEYANFPLPSELVLPLVGIFAFEYDMNLIQVLLTSILGGVIGSIINYYLGFKFGKPFIDMIGKKFPSTKKSIKSSYRWISKYDKVSTMLSRLVPVARTFISIVAGVIKMNLIAFIVYSTIGIGIWNTILIYAGYLLGDKLHLITYILKQYSLIVIFIGILVFFTYILINRFKIKK</sequence>
<keyword evidence="4 7" id="KW-0812">Transmembrane</keyword>
<name>A0A9P1P8U6_PARSO</name>
<dbReference type="PANTHER" id="PTHR42709:SF6">
    <property type="entry name" value="UNDECAPRENYL PHOSPHATE TRANSPORTER A"/>
    <property type="match status" value="1"/>
</dbReference>
<proteinExistence type="inferred from homology"/>
<comment type="subcellular location">
    <subcellularLocation>
        <location evidence="1">Cell membrane</location>
        <topology evidence="1">Multi-pass membrane protein</topology>
    </subcellularLocation>
</comment>
<comment type="caution">
    <text evidence="9">The sequence shown here is derived from an EMBL/GenBank/DDBJ whole genome shotgun (WGS) entry which is preliminary data.</text>
</comment>
<dbReference type="InterPro" id="IPR032816">
    <property type="entry name" value="VTT_dom"/>
</dbReference>
<feature type="transmembrane region" description="Helical" evidence="7">
    <location>
        <begin position="173"/>
        <end position="192"/>
    </location>
</feature>
<accession>A0A9P1P8U6</accession>
<protein>
    <submittedName>
        <fullName evidence="9">DedA family protein</fullName>
    </submittedName>
</protein>
<evidence type="ECO:0000256" key="5">
    <source>
        <dbReference type="ARBA" id="ARBA00022989"/>
    </source>
</evidence>
<feature type="domain" description="VTT" evidence="8">
    <location>
        <begin position="32"/>
        <end position="158"/>
    </location>
</feature>
<dbReference type="GO" id="GO:0005886">
    <property type="term" value="C:plasma membrane"/>
    <property type="evidence" value="ECO:0007669"/>
    <property type="project" value="UniProtKB-SubCell"/>
</dbReference>